<keyword evidence="1 10" id="KW-0963">Cytoplasm</keyword>
<dbReference type="Gene3D" id="3.40.50.150">
    <property type="entry name" value="Vaccinia Virus protein VP39"/>
    <property type="match status" value="1"/>
</dbReference>
<keyword evidence="5 10" id="KW-0949">S-adenosyl-L-methionine</keyword>
<comment type="caution">
    <text evidence="13">The sequence shown here is derived from an EMBL/GenBank/DDBJ whole genome shotgun (WGS) entry which is preliminary data.</text>
</comment>
<dbReference type="Pfam" id="PF01266">
    <property type="entry name" value="DAO"/>
    <property type="match status" value="1"/>
</dbReference>
<dbReference type="NCBIfam" id="NF033855">
    <property type="entry name" value="tRNA_MNMC2"/>
    <property type="match status" value="1"/>
</dbReference>
<dbReference type="AlphaFoldDB" id="A0AAW8M3N7"/>
<keyword evidence="6 10" id="KW-0819">tRNA processing</keyword>
<evidence type="ECO:0000313" key="14">
    <source>
        <dbReference type="Proteomes" id="UP001252613"/>
    </source>
</evidence>
<feature type="region of interest" description="FAD-dependent cmnm(5)s(2)U34 oxidoreductase" evidence="10">
    <location>
        <begin position="267"/>
        <end position="660"/>
    </location>
</feature>
<feature type="region of interest" description="tRNA (mnm(5)s(2)U34)-methyltransferase" evidence="10">
    <location>
        <begin position="1"/>
        <end position="236"/>
    </location>
</feature>
<dbReference type="GO" id="GO:0005737">
    <property type="term" value="C:cytoplasm"/>
    <property type="evidence" value="ECO:0007669"/>
    <property type="project" value="UniProtKB-SubCell"/>
</dbReference>
<comment type="catalytic activity">
    <reaction evidence="10">
        <text>5-aminomethyl-2-thiouridine(34) in tRNA + S-adenosyl-L-methionine = 5-methylaminomethyl-2-thiouridine(34) in tRNA + S-adenosyl-L-homocysteine + H(+)</text>
        <dbReference type="Rhea" id="RHEA:19569"/>
        <dbReference type="Rhea" id="RHEA-COMP:10195"/>
        <dbReference type="Rhea" id="RHEA-COMP:10197"/>
        <dbReference type="ChEBI" id="CHEBI:15378"/>
        <dbReference type="ChEBI" id="CHEBI:57856"/>
        <dbReference type="ChEBI" id="CHEBI:59789"/>
        <dbReference type="ChEBI" id="CHEBI:74454"/>
        <dbReference type="ChEBI" id="CHEBI:74455"/>
        <dbReference type="EC" id="2.1.1.61"/>
    </reaction>
</comment>
<keyword evidence="3 10" id="KW-0285">Flavoprotein</keyword>
<dbReference type="NCBIfam" id="TIGR03197">
    <property type="entry name" value="MnmC_Cterm"/>
    <property type="match status" value="1"/>
</dbReference>
<dbReference type="GO" id="GO:0016645">
    <property type="term" value="F:oxidoreductase activity, acting on the CH-NH group of donors"/>
    <property type="evidence" value="ECO:0007669"/>
    <property type="project" value="InterPro"/>
</dbReference>
<dbReference type="GO" id="GO:0050660">
    <property type="term" value="F:flavin adenine dinucleotide binding"/>
    <property type="evidence" value="ECO:0007669"/>
    <property type="project" value="UniProtKB-UniRule"/>
</dbReference>
<evidence type="ECO:0000256" key="9">
    <source>
        <dbReference type="ARBA" id="ARBA00023268"/>
    </source>
</evidence>
<dbReference type="InterPro" id="IPR036188">
    <property type="entry name" value="FAD/NAD-bd_sf"/>
</dbReference>
<evidence type="ECO:0000256" key="7">
    <source>
        <dbReference type="ARBA" id="ARBA00022827"/>
    </source>
</evidence>
<comment type="similarity">
    <text evidence="10">In the C-terminal section; belongs to the DAO family.</text>
</comment>
<evidence type="ECO:0000256" key="8">
    <source>
        <dbReference type="ARBA" id="ARBA00023002"/>
    </source>
</evidence>
<dbReference type="EC" id="1.5.-.-" evidence="10"/>
<evidence type="ECO:0000256" key="6">
    <source>
        <dbReference type="ARBA" id="ARBA00022694"/>
    </source>
</evidence>
<comment type="function">
    <text evidence="10">Catalyzes the last two steps in the biosynthesis of 5-methylaminomethyl-2-thiouridine (mnm(5)s(2)U) at the wobble position (U34) in tRNA. Catalyzes the FAD-dependent demodification of cmnm(5)s(2)U34 to nm(5)s(2)U34, followed by the transfer of a methyl group from S-adenosyl-L-methionine to nm(5)s(2)U34, to form mnm(5)s(2)U34.</text>
</comment>
<keyword evidence="9 10" id="KW-0511">Multifunctional enzyme</keyword>
<comment type="similarity">
    <text evidence="10">In the N-terminal section; belongs to the methyltransferase superfamily. tRNA (mnm(5)s(2)U34)-methyltransferase family.</text>
</comment>
<dbReference type="NCBIfam" id="NF002481">
    <property type="entry name" value="PRK01747.1-2"/>
    <property type="match status" value="1"/>
</dbReference>
<dbReference type="InterPro" id="IPR006076">
    <property type="entry name" value="FAD-dep_OxRdtase"/>
</dbReference>
<dbReference type="PANTHER" id="PTHR13847">
    <property type="entry name" value="SARCOSINE DEHYDROGENASE-RELATED"/>
    <property type="match status" value="1"/>
</dbReference>
<keyword evidence="4 10" id="KW-0808">Transferase</keyword>
<dbReference type="EC" id="2.1.1.61" evidence="10"/>
<evidence type="ECO:0000256" key="2">
    <source>
        <dbReference type="ARBA" id="ARBA00022603"/>
    </source>
</evidence>
<dbReference type="Proteomes" id="UP001252613">
    <property type="component" value="Unassembled WGS sequence"/>
</dbReference>
<feature type="domain" description="FAD dependent oxidoreductase" evidence="11">
    <location>
        <begin position="264"/>
        <end position="629"/>
    </location>
</feature>
<name>A0AAW8M3N7_9PSED</name>
<gene>
    <name evidence="10" type="primary">mnmC</name>
    <name evidence="13" type="ORF">J2W43_000278</name>
</gene>
<dbReference type="GO" id="GO:0002098">
    <property type="term" value="P:tRNA wobble uridine modification"/>
    <property type="evidence" value="ECO:0007669"/>
    <property type="project" value="TreeGrafter"/>
</dbReference>
<dbReference type="InterPro" id="IPR008471">
    <property type="entry name" value="MnmC-like_methylTransf"/>
</dbReference>
<evidence type="ECO:0000256" key="10">
    <source>
        <dbReference type="HAMAP-Rule" id="MF_01102"/>
    </source>
</evidence>
<sequence>MTPAQHHAQLDWDEQGRPRSRVFDDVYFSDQSGLEETRYVFLEQNNLAERFAALPEDGRLVIGETGFGTGLNFLCAWQLFEHCAPAQARLHFVSVEKYPLSPQDLRRALALWPQLSFQADQLLEQYVAIHQGFQRLTLADGRVTLTLLIGDALEQLPQLDGHVDAWFLDGFAPAKNPEMWTAELFAELARLAAPGATLSTFTSTGWVRRLLNAAGFKMKRTPGIGHKWEILRGVFLGWPEQVPAPLTVKPWYARPAPLTGERRALVIGGGLAGCASATSLAARGWQVTLLERHAGLAEEASGNPQGVLYLKLSAHGTALSQMILSGFGYTRRVLAHLQRGVDWDACGVLQLAFNAKETERHKQLAAAFPDDLLHWLDQPQAQARAGVGLVHGGLFYPEGGWVHPPALCRWQASGPAIDVQPHHEVLQLRRVDGQWQAWDGERCLASAPVVILASAAEIKRFEPAADLPLKRIRGQITRLPQTVRSQDLATVVCAEGYVAPPRLGEHTLGASFDFKSDDLTPTAAEHAGNLQMLEEISLDLVDRLNASTLDPHHLEGRAAFRCTSPDYLPIVGPLADRQAFIEAYSALGKDARQVPDSPCPWLDGLYINSGHGSRGLITAPLSGELIAAWLDNEPLPLPRSVAEACHPNRFALRELIRGKA</sequence>
<evidence type="ECO:0000256" key="4">
    <source>
        <dbReference type="ARBA" id="ARBA00022679"/>
    </source>
</evidence>
<dbReference type="InterPro" id="IPR047785">
    <property type="entry name" value="tRNA_MNMC2"/>
</dbReference>
<evidence type="ECO:0000313" key="13">
    <source>
        <dbReference type="EMBL" id="MDR6956315.1"/>
    </source>
</evidence>
<organism evidence="13 14">
    <name type="scientific">Pseudomonas brassicacearum</name>
    <dbReference type="NCBI Taxonomy" id="930166"/>
    <lineage>
        <taxon>Bacteria</taxon>
        <taxon>Pseudomonadati</taxon>
        <taxon>Pseudomonadota</taxon>
        <taxon>Gammaproteobacteria</taxon>
        <taxon>Pseudomonadales</taxon>
        <taxon>Pseudomonadaceae</taxon>
        <taxon>Pseudomonas</taxon>
    </lineage>
</organism>
<dbReference type="EMBL" id="JAVDVC010000001">
    <property type="protein sequence ID" value="MDR6956315.1"/>
    <property type="molecule type" value="Genomic_DNA"/>
</dbReference>
<reference evidence="13" key="1">
    <citation type="submission" date="2023-07" db="EMBL/GenBank/DDBJ databases">
        <title>Sorghum-associated microbial communities from plants grown in Nebraska, USA.</title>
        <authorList>
            <person name="Schachtman D."/>
        </authorList>
    </citation>
    <scope>NUCLEOTIDE SEQUENCE</scope>
    <source>
        <strain evidence="13">3432</strain>
    </source>
</reference>
<evidence type="ECO:0000256" key="5">
    <source>
        <dbReference type="ARBA" id="ARBA00022691"/>
    </source>
</evidence>
<feature type="domain" description="MnmC-like methyltransferase" evidence="12">
    <location>
        <begin position="118"/>
        <end position="234"/>
    </location>
</feature>
<keyword evidence="8 10" id="KW-0560">Oxidoreductase</keyword>
<dbReference type="InterPro" id="IPR023032">
    <property type="entry name" value="tRNA_MAMT_biosynth_bifunc_MnmC"/>
</dbReference>
<protein>
    <recommendedName>
        <fullName evidence="10">tRNA 5-methylaminomethyl-2-thiouridine biosynthesis bifunctional protein MnmC</fullName>
        <shortName evidence="10">tRNA mnm(5)s(2)U biosynthesis bifunctional protein</shortName>
    </recommendedName>
    <domain>
        <recommendedName>
            <fullName evidence="10">tRNA (mnm(5)s(2)U34)-methyltransferase</fullName>
            <ecNumber evidence="10">2.1.1.61</ecNumber>
        </recommendedName>
    </domain>
    <domain>
        <recommendedName>
            <fullName evidence="10">FAD-dependent cmnm(5)s(2)U34 oxidoreductase</fullName>
            <ecNumber evidence="10">1.5.-.-</ecNumber>
        </recommendedName>
    </domain>
</protein>
<dbReference type="Gene3D" id="3.30.9.10">
    <property type="entry name" value="D-Amino Acid Oxidase, subunit A, domain 2"/>
    <property type="match status" value="1"/>
</dbReference>
<keyword evidence="2 10" id="KW-0489">Methyltransferase</keyword>
<proteinExistence type="inferred from homology"/>
<comment type="subcellular location">
    <subcellularLocation>
        <location evidence="10">Cytoplasm</location>
    </subcellularLocation>
</comment>
<keyword evidence="7 10" id="KW-0274">FAD</keyword>
<evidence type="ECO:0000256" key="3">
    <source>
        <dbReference type="ARBA" id="ARBA00022630"/>
    </source>
</evidence>
<evidence type="ECO:0000259" key="12">
    <source>
        <dbReference type="Pfam" id="PF05430"/>
    </source>
</evidence>
<comment type="cofactor">
    <cofactor evidence="10">
        <name>FAD</name>
        <dbReference type="ChEBI" id="CHEBI:57692"/>
    </cofactor>
</comment>
<evidence type="ECO:0000259" key="11">
    <source>
        <dbReference type="Pfam" id="PF01266"/>
    </source>
</evidence>
<dbReference type="SUPFAM" id="SSF53335">
    <property type="entry name" value="S-adenosyl-L-methionine-dependent methyltransferases"/>
    <property type="match status" value="1"/>
</dbReference>
<dbReference type="InterPro" id="IPR017610">
    <property type="entry name" value="tRNA_S-uridine_synth_MnmC_C"/>
</dbReference>
<dbReference type="Gene3D" id="3.50.50.60">
    <property type="entry name" value="FAD/NAD(P)-binding domain"/>
    <property type="match status" value="1"/>
</dbReference>
<dbReference type="GO" id="GO:0004808">
    <property type="term" value="F:tRNA (5-methylaminomethyl-2-thiouridylate)(34)-methyltransferase activity"/>
    <property type="evidence" value="ECO:0007669"/>
    <property type="project" value="UniProtKB-EC"/>
</dbReference>
<dbReference type="GO" id="GO:0032259">
    <property type="term" value="P:methylation"/>
    <property type="evidence" value="ECO:0007669"/>
    <property type="project" value="UniProtKB-KW"/>
</dbReference>
<dbReference type="PANTHER" id="PTHR13847:SF283">
    <property type="entry name" value="TRNA 5-METHYLAMINOMETHYL-2-THIOURIDINE BIOSYNTHESIS BIFUNCTIONAL PROTEIN MNMC"/>
    <property type="match status" value="1"/>
</dbReference>
<dbReference type="SUPFAM" id="SSF51905">
    <property type="entry name" value="FAD/NAD(P)-binding domain"/>
    <property type="match status" value="1"/>
</dbReference>
<dbReference type="Pfam" id="PF05430">
    <property type="entry name" value="Methyltransf_30"/>
    <property type="match status" value="1"/>
</dbReference>
<dbReference type="InterPro" id="IPR029063">
    <property type="entry name" value="SAM-dependent_MTases_sf"/>
</dbReference>
<accession>A0AAW8M3N7</accession>
<evidence type="ECO:0000256" key="1">
    <source>
        <dbReference type="ARBA" id="ARBA00022490"/>
    </source>
</evidence>
<dbReference type="HAMAP" id="MF_01102">
    <property type="entry name" value="MnmC"/>
    <property type="match status" value="1"/>
</dbReference>
<dbReference type="RefSeq" id="WP_310355691.1">
    <property type="nucleotide sequence ID" value="NZ_JAVDVC010000001.1"/>
</dbReference>